<dbReference type="Proteomes" id="UP000037510">
    <property type="component" value="Unassembled WGS sequence"/>
</dbReference>
<feature type="region of interest" description="Disordered" evidence="1">
    <location>
        <begin position="505"/>
        <end position="559"/>
    </location>
</feature>
<dbReference type="AlphaFoldDB" id="A0A0L7LHS5"/>
<organism evidence="2 3">
    <name type="scientific">Operophtera brumata</name>
    <name type="common">Winter moth</name>
    <name type="synonym">Phalaena brumata</name>
    <dbReference type="NCBI Taxonomy" id="104452"/>
    <lineage>
        <taxon>Eukaryota</taxon>
        <taxon>Metazoa</taxon>
        <taxon>Ecdysozoa</taxon>
        <taxon>Arthropoda</taxon>
        <taxon>Hexapoda</taxon>
        <taxon>Insecta</taxon>
        <taxon>Pterygota</taxon>
        <taxon>Neoptera</taxon>
        <taxon>Endopterygota</taxon>
        <taxon>Lepidoptera</taxon>
        <taxon>Glossata</taxon>
        <taxon>Ditrysia</taxon>
        <taxon>Geometroidea</taxon>
        <taxon>Geometridae</taxon>
        <taxon>Larentiinae</taxon>
        <taxon>Operophtera</taxon>
    </lineage>
</organism>
<feature type="compositionally biased region" description="Low complexity" evidence="1">
    <location>
        <begin position="10"/>
        <end position="33"/>
    </location>
</feature>
<dbReference type="PANTHER" id="PTHR22443">
    <property type="entry name" value="NON-SPECIFIC LETHAL 1, ISOFORM M"/>
    <property type="match status" value="1"/>
</dbReference>
<proteinExistence type="predicted"/>
<keyword evidence="3" id="KW-1185">Reference proteome</keyword>
<feature type="region of interest" description="Disordered" evidence="1">
    <location>
        <begin position="1"/>
        <end position="43"/>
    </location>
</feature>
<gene>
    <name evidence="2" type="ORF">OBRU01_08226</name>
</gene>
<comment type="caution">
    <text evidence="2">The sequence shown here is derived from an EMBL/GenBank/DDBJ whole genome shotgun (WGS) entry which is preliminary data.</text>
</comment>
<feature type="non-terminal residue" evidence="2">
    <location>
        <position position="1"/>
    </location>
</feature>
<reference evidence="2 3" key="1">
    <citation type="journal article" date="2015" name="Genome Biol. Evol.">
        <title>The genome of winter moth (Operophtera brumata) provides a genomic perspective on sexual dimorphism and phenology.</title>
        <authorList>
            <person name="Derks M.F."/>
            <person name="Smit S."/>
            <person name="Salis L."/>
            <person name="Schijlen E."/>
            <person name="Bossers A."/>
            <person name="Mateman C."/>
            <person name="Pijl A.S."/>
            <person name="de Ridder D."/>
            <person name="Groenen M.A."/>
            <person name="Visser M.E."/>
            <person name="Megens H.J."/>
        </authorList>
    </citation>
    <scope>NUCLEOTIDE SEQUENCE [LARGE SCALE GENOMIC DNA]</scope>
    <source>
        <strain evidence="2">WM2013NL</strain>
        <tissue evidence="2">Head and thorax</tissue>
    </source>
</reference>
<protein>
    <submittedName>
        <fullName evidence="2">Uncharacterized protein</fullName>
    </submittedName>
</protein>
<evidence type="ECO:0000256" key="1">
    <source>
        <dbReference type="SAM" id="MobiDB-lite"/>
    </source>
</evidence>
<feature type="compositionally biased region" description="Basic residues" evidence="1">
    <location>
        <begin position="536"/>
        <end position="546"/>
    </location>
</feature>
<dbReference type="STRING" id="104452.A0A0L7LHS5"/>
<feature type="region of interest" description="Disordered" evidence="1">
    <location>
        <begin position="597"/>
        <end position="636"/>
    </location>
</feature>
<dbReference type="PANTHER" id="PTHR22443:SF18">
    <property type="entry name" value="NON-SPECIFIC LETHAL 1, ISOFORM M"/>
    <property type="match status" value="1"/>
</dbReference>
<evidence type="ECO:0000313" key="3">
    <source>
        <dbReference type="Proteomes" id="UP000037510"/>
    </source>
</evidence>
<evidence type="ECO:0000313" key="2">
    <source>
        <dbReference type="EMBL" id="KOB75002.1"/>
    </source>
</evidence>
<feature type="compositionally biased region" description="Basic residues" evidence="1">
    <location>
        <begin position="610"/>
        <end position="623"/>
    </location>
</feature>
<accession>A0A0L7LHS5</accession>
<sequence>GRDARERQARVSSVRAAAARARGSGMAPALPLAPREPPDLSLDALEPAHRRPVLAPVDNLSEDDVMGLQNHPNIMKDPSPLGDQMLVDLSGNDLLSVIKTLETNNDPLSTGDAESIFPLDLPEAADSESDPPEQKVMLTQVRIERRCSFLLRRLRILQARALGKRIAEEAAQTFEKSTRGARKDGGGRPIGLKALLKRVETTATLQANAASRSVVGPKYYNAGTSRGDASKSASVGISSGTLAGLEDTAGALKSHLSVVKHELDSDATASSSGAESNDEAVKLMIVCCISREKRALWTWQRERASIASRWCWLQAQVQELDYKIRQHKELHKTVREAKGPIEFEGEPVGYEGSLPGSDAAGEDPALETCLYPIESCAVCTGRPEPTSPQPPHSTLSPQQRLAALDPGYHPVLSDIKGTHYKQSCAVCTGRPEPTSPQPPHSTLSPQQRLAALDPGYHPVLSDIKGTHYKQVQLSIPHRELRDVAPSTHMAALCSRSWFRPRVVKPAARGAPRHSPHAPHAPHAPHTTHEPYPPPKPPKKHLKRRRQQPAADTGVQGDHHAQVRPCLYTLELDNNIVIPQSVAANNRAQILEYKDIITPKASPPTTGRRYWSTRRSSRPKRRRQQPAADTGVQGDHHAQVRPCLYTHELDNNIVIPQSVAANNRPQILEYKEIITPKYVHAYILTSLITTS</sequence>
<dbReference type="GO" id="GO:0035035">
    <property type="term" value="F:histone acetyltransferase binding"/>
    <property type="evidence" value="ECO:0007669"/>
    <property type="project" value="TreeGrafter"/>
</dbReference>
<dbReference type="InterPro" id="IPR026180">
    <property type="entry name" value="NSL1"/>
</dbReference>
<name>A0A0L7LHS5_OPEBR</name>
<feature type="region of interest" description="Disordered" evidence="1">
    <location>
        <begin position="427"/>
        <end position="446"/>
    </location>
</feature>
<dbReference type="GO" id="GO:0044545">
    <property type="term" value="C:NSL complex"/>
    <property type="evidence" value="ECO:0007669"/>
    <property type="project" value="TreeGrafter"/>
</dbReference>
<dbReference type="EMBL" id="JTDY01001053">
    <property type="protein sequence ID" value="KOB75002.1"/>
    <property type="molecule type" value="Genomic_DNA"/>
</dbReference>